<evidence type="ECO:0000256" key="6">
    <source>
        <dbReference type="ARBA" id="ARBA00022927"/>
    </source>
</evidence>
<dbReference type="GO" id="GO:0055085">
    <property type="term" value="P:transmembrane transport"/>
    <property type="evidence" value="ECO:0007669"/>
    <property type="project" value="InterPro"/>
</dbReference>
<keyword evidence="3" id="KW-1003">Cell membrane</keyword>
<dbReference type="EMBL" id="JARGYC010000011">
    <property type="protein sequence ID" value="MDF0600291.1"/>
    <property type="molecule type" value="Genomic_DNA"/>
</dbReference>
<proteinExistence type="inferred from homology"/>
<dbReference type="Gene3D" id="1.10.3720.10">
    <property type="entry name" value="MetI-like"/>
    <property type="match status" value="1"/>
</dbReference>
<reference evidence="11" key="1">
    <citation type="submission" date="2023-03" db="EMBL/GenBank/DDBJ databases">
        <title>Multiphase analysis and comparison of six strains from genera Psychromarinibacter, Lutimaribacter, and Maritimibacter, including a novel species: Psychromarinibacter sediminicola sp. nov.</title>
        <authorList>
            <person name="Wang Y.-H."/>
            <person name="Ye M.-Q."/>
            <person name="Du Z.-J."/>
        </authorList>
    </citation>
    <scope>NUCLEOTIDE SEQUENCE</scope>
    <source>
        <strain evidence="11">C21-152</strain>
    </source>
</reference>
<feature type="transmembrane region" description="Helical" evidence="9">
    <location>
        <begin position="34"/>
        <end position="56"/>
    </location>
</feature>
<evidence type="ECO:0000256" key="7">
    <source>
        <dbReference type="ARBA" id="ARBA00022989"/>
    </source>
</evidence>
<evidence type="ECO:0000259" key="10">
    <source>
        <dbReference type="PROSITE" id="PS50928"/>
    </source>
</evidence>
<dbReference type="GO" id="GO:0015031">
    <property type="term" value="P:protein transport"/>
    <property type="evidence" value="ECO:0007669"/>
    <property type="project" value="UniProtKB-KW"/>
</dbReference>
<feature type="transmembrane region" description="Helical" evidence="9">
    <location>
        <begin position="220"/>
        <end position="246"/>
    </location>
</feature>
<comment type="caution">
    <text evidence="11">The sequence shown here is derived from an EMBL/GenBank/DDBJ whole genome shotgun (WGS) entry which is preliminary data.</text>
</comment>
<keyword evidence="4 9" id="KW-0812">Transmembrane</keyword>
<evidence type="ECO:0000256" key="8">
    <source>
        <dbReference type="ARBA" id="ARBA00023136"/>
    </source>
</evidence>
<dbReference type="PROSITE" id="PS50928">
    <property type="entry name" value="ABC_TM1"/>
    <property type="match status" value="1"/>
</dbReference>
<keyword evidence="5" id="KW-0571">Peptide transport</keyword>
<gene>
    <name evidence="11" type="ORF">P1J78_06080</name>
</gene>
<dbReference type="Pfam" id="PF00528">
    <property type="entry name" value="BPD_transp_1"/>
    <property type="match status" value="1"/>
</dbReference>
<feature type="transmembrane region" description="Helical" evidence="9">
    <location>
        <begin position="104"/>
        <end position="127"/>
    </location>
</feature>
<evidence type="ECO:0000256" key="2">
    <source>
        <dbReference type="ARBA" id="ARBA00022448"/>
    </source>
</evidence>
<evidence type="ECO:0000256" key="5">
    <source>
        <dbReference type="ARBA" id="ARBA00022856"/>
    </source>
</evidence>
<feature type="transmembrane region" description="Helical" evidence="9">
    <location>
        <begin position="267"/>
        <end position="288"/>
    </location>
</feature>
<evidence type="ECO:0000256" key="3">
    <source>
        <dbReference type="ARBA" id="ARBA00022475"/>
    </source>
</evidence>
<dbReference type="AlphaFoldDB" id="A0AAE3NPY7"/>
<dbReference type="Pfam" id="PF12911">
    <property type="entry name" value="OppC_N"/>
    <property type="match status" value="1"/>
</dbReference>
<dbReference type="PANTHER" id="PTHR43386">
    <property type="entry name" value="OLIGOPEPTIDE TRANSPORT SYSTEM PERMEASE PROTEIN APPC"/>
    <property type="match status" value="1"/>
</dbReference>
<dbReference type="Proteomes" id="UP001220964">
    <property type="component" value="Unassembled WGS sequence"/>
</dbReference>
<comment type="similarity">
    <text evidence="9">Belongs to the binding-protein-dependent transport system permease family.</text>
</comment>
<keyword evidence="12" id="KW-1185">Reference proteome</keyword>
<accession>A0AAE3NPY7</accession>
<keyword evidence="6" id="KW-0653">Protein transport</keyword>
<comment type="subcellular location">
    <subcellularLocation>
        <location evidence="1 9">Cell membrane</location>
        <topology evidence="1 9">Multi-pass membrane protein</topology>
    </subcellularLocation>
</comment>
<dbReference type="SUPFAM" id="SSF161098">
    <property type="entry name" value="MetI-like"/>
    <property type="match status" value="1"/>
</dbReference>
<keyword evidence="7 9" id="KW-1133">Transmembrane helix</keyword>
<evidence type="ECO:0000256" key="4">
    <source>
        <dbReference type="ARBA" id="ARBA00022692"/>
    </source>
</evidence>
<dbReference type="InterPro" id="IPR050366">
    <property type="entry name" value="BP-dependent_transpt_permease"/>
</dbReference>
<organism evidence="11 12">
    <name type="scientific">Psychromarinibacter sediminicola</name>
    <dbReference type="NCBI Taxonomy" id="3033385"/>
    <lineage>
        <taxon>Bacteria</taxon>
        <taxon>Pseudomonadati</taxon>
        <taxon>Pseudomonadota</taxon>
        <taxon>Alphaproteobacteria</taxon>
        <taxon>Rhodobacterales</taxon>
        <taxon>Paracoccaceae</taxon>
        <taxon>Psychromarinibacter</taxon>
    </lineage>
</organism>
<evidence type="ECO:0000313" key="12">
    <source>
        <dbReference type="Proteomes" id="UP001220964"/>
    </source>
</evidence>
<keyword evidence="8 9" id="KW-0472">Membrane</keyword>
<name>A0AAE3NPY7_9RHOB</name>
<dbReference type="GO" id="GO:0005886">
    <property type="term" value="C:plasma membrane"/>
    <property type="evidence" value="ECO:0007669"/>
    <property type="project" value="UniProtKB-SubCell"/>
</dbReference>
<evidence type="ECO:0000256" key="1">
    <source>
        <dbReference type="ARBA" id="ARBA00004651"/>
    </source>
</evidence>
<dbReference type="InterPro" id="IPR000515">
    <property type="entry name" value="MetI-like"/>
</dbReference>
<protein>
    <submittedName>
        <fullName evidence="11">ABC transporter permease</fullName>
    </submittedName>
</protein>
<sequence length="311" mass="34168">MAVSETPPASEAQSIPKPPPAWLSILRMLYRDKFALCAAIFLIVVVFCAVFGPMLLGEAATDQNLRGRNTPPFDFSQHWTMWLGGDALGRPLLARIIVAAQNTMMIAAGAVLASLIIGTTLGLVAGYTGKAASQVIMRLADVIMSFPSLLLAVIVLYMLEPAVGNLIIVLAITRIPIYLRTSRAEVLEVRERMFVQAAQVMGASTFRIVFRHILPVVAPTLITIATLDFAFVMLAESSLSFLGIGIQPPEITWGLMVSQGRSYLTSAWWLSFWPGLAIILTTLSLNLLSNWMRTALDPVQRWRLEISRKKK</sequence>
<feature type="domain" description="ABC transmembrane type-1" evidence="10">
    <location>
        <begin position="100"/>
        <end position="289"/>
    </location>
</feature>
<dbReference type="RefSeq" id="WP_275566435.1">
    <property type="nucleotide sequence ID" value="NZ_JARGYC010000011.1"/>
</dbReference>
<dbReference type="CDD" id="cd06261">
    <property type="entry name" value="TM_PBP2"/>
    <property type="match status" value="1"/>
</dbReference>
<dbReference type="InterPro" id="IPR025966">
    <property type="entry name" value="OppC_N"/>
</dbReference>
<evidence type="ECO:0000256" key="9">
    <source>
        <dbReference type="RuleBase" id="RU363032"/>
    </source>
</evidence>
<keyword evidence="2 9" id="KW-0813">Transport</keyword>
<dbReference type="GO" id="GO:0015833">
    <property type="term" value="P:peptide transport"/>
    <property type="evidence" value="ECO:0007669"/>
    <property type="project" value="UniProtKB-KW"/>
</dbReference>
<dbReference type="PANTHER" id="PTHR43386:SF1">
    <property type="entry name" value="D,D-DIPEPTIDE TRANSPORT SYSTEM PERMEASE PROTEIN DDPC-RELATED"/>
    <property type="match status" value="1"/>
</dbReference>
<evidence type="ECO:0000313" key="11">
    <source>
        <dbReference type="EMBL" id="MDF0600291.1"/>
    </source>
</evidence>
<dbReference type="InterPro" id="IPR035906">
    <property type="entry name" value="MetI-like_sf"/>
</dbReference>